<evidence type="ECO:0000256" key="8">
    <source>
        <dbReference type="ARBA" id="ARBA00023242"/>
    </source>
</evidence>
<keyword evidence="13" id="KW-1185">Reference proteome</keyword>
<dbReference type="Proteomes" id="UP000504624">
    <property type="component" value="Unplaced"/>
</dbReference>
<keyword evidence="3" id="KW-0808">Transferase</keyword>
<dbReference type="CDD" id="cd15669">
    <property type="entry name" value="ePHD_PHF7_G2E3_like"/>
    <property type="match status" value="1"/>
</dbReference>
<dbReference type="PANTHER" id="PTHR12420">
    <property type="entry name" value="PHD FINGER PROTEIN"/>
    <property type="match status" value="1"/>
</dbReference>
<dbReference type="AlphaFoldDB" id="A0A6J0HP34"/>
<evidence type="ECO:0000256" key="4">
    <source>
        <dbReference type="ARBA" id="ARBA00022723"/>
    </source>
</evidence>
<feature type="compositionally biased region" description="Low complexity" evidence="10">
    <location>
        <begin position="348"/>
        <end position="370"/>
    </location>
</feature>
<evidence type="ECO:0000259" key="12">
    <source>
        <dbReference type="PROSITE" id="PS51805"/>
    </source>
</evidence>
<evidence type="ECO:0000256" key="6">
    <source>
        <dbReference type="ARBA" id="ARBA00022786"/>
    </source>
</evidence>
<comment type="pathway">
    <text evidence="2">Protein modification; protein ubiquitination.</text>
</comment>
<evidence type="ECO:0000313" key="13">
    <source>
        <dbReference type="Proteomes" id="UP000504624"/>
    </source>
</evidence>
<evidence type="ECO:0000256" key="2">
    <source>
        <dbReference type="ARBA" id="ARBA00004906"/>
    </source>
</evidence>
<evidence type="ECO:0000256" key="1">
    <source>
        <dbReference type="ARBA" id="ARBA00004123"/>
    </source>
</evidence>
<dbReference type="InterPro" id="IPR001841">
    <property type="entry name" value="Znf_RING"/>
</dbReference>
<dbReference type="SMART" id="SM00249">
    <property type="entry name" value="PHD"/>
    <property type="match status" value="3"/>
</dbReference>
<dbReference type="SUPFAM" id="SSF57903">
    <property type="entry name" value="FYVE/PHD zinc finger"/>
    <property type="match status" value="2"/>
</dbReference>
<keyword evidence="4" id="KW-0479">Metal-binding</keyword>
<evidence type="ECO:0000256" key="9">
    <source>
        <dbReference type="PROSITE-ProRule" id="PRU00175"/>
    </source>
</evidence>
<feature type="compositionally biased region" description="Polar residues" evidence="10">
    <location>
        <begin position="336"/>
        <end position="347"/>
    </location>
</feature>
<feature type="region of interest" description="Disordered" evidence="10">
    <location>
        <begin position="302"/>
        <end position="427"/>
    </location>
</feature>
<dbReference type="PROSITE" id="PS50089">
    <property type="entry name" value="ZF_RING_2"/>
    <property type="match status" value="1"/>
</dbReference>
<keyword evidence="6" id="KW-0833">Ubl conjugation pathway</keyword>
<dbReference type="Pfam" id="PF26054">
    <property type="entry name" value="PHD_G2E3"/>
    <property type="match status" value="1"/>
</dbReference>
<evidence type="ECO:0000256" key="7">
    <source>
        <dbReference type="ARBA" id="ARBA00022833"/>
    </source>
</evidence>
<dbReference type="RefSeq" id="XP_017675369.1">
    <property type="nucleotide sequence ID" value="XM_017819880.1"/>
</dbReference>
<keyword evidence="7" id="KW-0862">Zinc</keyword>
<dbReference type="InterPro" id="IPR001965">
    <property type="entry name" value="Znf_PHD"/>
</dbReference>
<evidence type="ECO:0000256" key="5">
    <source>
        <dbReference type="ARBA" id="ARBA00022771"/>
    </source>
</evidence>
<proteinExistence type="predicted"/>
<feature type="compositionally biased region" description="Polar residues" evidence="10">
    <location>
        <begin position="394"/>
        <end position="405"/>
    </location>
</feature>
<accession>A0A6J0HP34</accession>
<dbReference type="InterPro" id="IPR042013">
    <property type="entry name" value="PHF7/G2E3_ePHD"/>
</dbReference>
<dbReference type="Gene3D" id="3.30.40.10">
    <property type="entry name" value="Zinc/RING finger domain, C3HC4 (zinc finger)"/>
    <property type="match status" value="2"/>
</dbReference>
<evidence type="ECO:0000259" key="11">
    <source>
        <dbReference type="PROSITE" id="PS50089"/>
    </source>
</evidence>
<feature type="domain" description="PHD-type" evidence="12">
    <location>
        <begin position="13"/>
        <end position="127"/>
    </location>
</feature>
<dbReference type="PROSITE" id="PS51805">
    <property type="entry name" value="EPHD"/>
    <property type="match status" value="1"/>
</dbReference>
<dbReference type="Pfam" id="PF13771">
    <property type="entry name" value="zf-HC5HC2H"/>
    <property type="match status" value="1"/>
</dbReference>
<dbReference type="InterPro" id="IPR013083">
    <property type="entry name" value="Znf_RING/FYVE/PHD"/>
</dbReference>
<dbReference type="OrthoDB" id="258495at2759"/>
<dbReference type="GO" id="GO:0008270">
    <property type="term" value="F:zinc ion binding"/>
    <property type="evidence" value="ECO:0007669"/>
    <property type="project" value="UniProtKB-KW"/>
</dbReference>
<protein>
    <submittedName>
        <fullName evidence="14">PHD finger protein 7-like isoform X1</fullName>
    </submittedName>
</protein>
<gene>
    <name evidence="14" type="primary">LOC108499724</name>
</gene>
<evidence type="ECO:0000256" key="10">
    <source>
        <dbReference type="SAM" id="MobiDB-lite"/>
    </source>
</evidence>
<feature type="domain" description="RING-type" evidence="11">
    <location>
        <begin position="142"/>
        <end position="191"/>
    </location>
</feature>
<dbReference type="PANTHER" id="PTHR12420:SF47">
    <property type="entry name" value="PHD FINGER PROTEIN 7"/>
    <property type="match status" value="1"/>
</dbReference>
<dbReference type="GO" id="GO:0005634">
    <property type="term" value="C:nucleus"/>
    <property type="evidence" value="ECO:0007669"/>
    <property type="project" value="TreeGrafter"/>
</dbReference>
<dbReference type="InterPro" id="IPR051188">
    <property type="entry name" value="PHD-type_Zinc_Finger"/>
</dbReference>
<dbReference type="InterPro" id="IPR059102">
    <property type="entry name" value="PHD_PHF7/G2E3-like"/>
</dbReference>
<evidence type="ECO:0000256" key="3">
    <source>
        <dbReference type="ARBA" id="ARBA00022679"/>
    </source>
</evidence>
<evidence type="ECO:0000313" key="14">
    <source>
        <dbReference type="RefSeq" id="XP_017675369.1"/>
    </source>
</evidence>
<dbReference type="GeneID" id="108499724"/>
<keyword evidence="5 9" id="KW-0863">Zinc-finger</keyword>
<dbReference type="InterPro" id="IPR034732">
    <property type="entry name" value="EPHD"/>
</dbReference>
<dbReference type="InterPro" id="IPR011011">
    <property type="entry name" value="Znf_FYVE_PHD"/>
</dbReference>
<keyword evidence="8" id="KW-0539">Nucleus</keyword>
<sequence length="427" mass="46700">MSDRKEEPPEVREPACLLCGRSEADPDICGEKMQKYGLCAHVFCLFFAKLFPQRNKNVGFLGLLPKDIQHTIDQAAQKSCFICGQSGATIACCEKDCDLSFHLPCAKQGGCVTQFIPPYRSFCPAHSPEQTVEATPEPGTKCLICMEPVEDRKTFNTMVCPACKTTWFHRDCIQNQAIHSGFYIFCCPHCQNEYRFLMEMFIMGIRIPRRGPSWEEDGAYGQLYERHSCCNASECLFPGGREEAEEQGPWELLLCSSCAAEGTHRHCSGLRDSTTSWECDGCAGLGTSSRDDSELSMDKQLGLEPSHTMPPPDTISPSTGSLVPSGLSHRSLAPEISSQAESGQSLESPSLETSSSSTTSQASSGSSCVSHDLESGRRSSSPGPVWIRHHSRLQRQAQNPHSQSGHGHWTCSAPSRNAGPDPAPPTQ</sequence>
<name>A0A6J0HP34_9PASS</name>
<comment type="subcellular location">
    <subcellularLocation>
        <location evidence="1">Nucleus</location>
    </subcellularLocation>
</comment>
<reference evidence="14" key="1">
    <citation type="submission" date="2025-08" db="UniProtKB">
        <authorList>
            <consortium name="RefSeq"/>
        </authorList>
    </citation>
    <scope>IDENTIFICATION</scope>
</reference>
<organism evidence="13 14">
    <name type="scientific">Lepidothrix coronata</name>
    <name type="common">blue-crowned manakin</name>
    <dbReference type="NCBI Taxonomy" id="321398"/>
    <lineage>
        <taxon>Eukaryota</taxon>
        <taxon>Metazoa</taxon>
        <taxon>Chordata</taxon>
        <taxon>Craniata</taxon>
        <taxon>Vertebrata</taxon>
        <taxon>Euteleostomi</taxon>
        <taxon>Archelosauria</taxon>
        <taxon>Archosauria</taxon>
        <taxon>Dinosauria</taxon>
        <taxon>Saurischia</taxon>
        <taxon>Theropoda</taxon>
        <taxon>Coelurosauria</taxon>
        <taxon>Aves</taxon>
        <taxon>Neognathae</taxon>
        <taxon>Neoaves</taxon>
        <taxon>Telluraves</taxon>
        <taxon>Australaves</taxon>
        <taxon>Passeriformes</taxon>
        <taxon>Pipridae</taxon>
        <taxon>Lepidothrix</taxon>
    </lineage>
</organism>